<evidence type="ECO:0000256" key="1">
    <source>
        <dbReference type="SAM" id="MobiDB-lite"/>
    </source>
</evidence>
<accession>A0A4Z0Y922</accession>
<feature type="region of interest" description="Disordered" evidence="1">
    <location>
        <begin position="541"/>
        <end position="560"/>
    </location>
</feature>
<gene>
    <name evidence="3" type="ORF">E0Z10_g9335</name>
</gene>
<dbReference type="OrthoDB" id="5338458at2759"/>
<dbReference type="Pfam" id="PF11001">
    <property type="entry name" value="AFUB_07903_YDR124W_hel"/>
    <property type="match status" value="1"/>
</dbReference>
<reference evidence="3 4" key="1">
    <citation type="submission" date="2019-03" db="EMBL/GenBank/DDBJ databases">
        <title>Draft genome sequence of Xylaria hypoxylon DSM 108379, a ubiquitous saprotrophic-parasitic fungi on hardwood.</title>
        <authorList>
            <person name="Buettner E."/>
            <person name="Leonhardt S."/>
            <person name="Gebauer A.M."/>
            <person name="Liers C."/>
            <person name="Hofrichter M."/>
            <person name="Kellner H."/>
        </authorList>
    </citation>
    <scope>NUCLEOTIDE SEQUENCE [LARGE SCALE GENOMIC DNA]</scope>
    <source>
        <strain evidence="3 4">DSM 108379</strain>
    </source>
</reference>
<dbReference type="STRING" id="37992.A0A4Z0Y922"/>
<feature type="compositionally biased region" description="Polar residues" evidence="1">
    <location>
        <begin position="349"/>
        <end position="359"/>
    </location>
</feature>
<proteinExistence type="predicted"/>
<organism evidence="3 4">
    <name type="scientific">Xylaria hypoxylon</name>
    <dbReference type="NCBI Taxonomy" id="37992"/>
    <lineage>
        <taxon>Eukaryota</taxon>
        <taxon>Fungi</taxon>
        <taxon>Dikarya</taxon>
        <taxon>Ascomycota</taxon>
        <taxon>Pezizomycotina</taxon>
        <taxon>Sordariomycetes</taxon>
        <taxon>Xylariomycetidae</taxon>
        <taxon>Xylariales</taxon>
        <taxon>Xylariaceae</taxon>
        <taxon>Xylaria</taxon>
    </lineage>
</organism>
<dbReference type="PANTHER" id="PTHR36102:SF1">
    <property type="entry name" value="YDR124W-LIKE HELICAL BUNDLE DOMAIN-CONTAINING PROTEIN"/>
    <property type="match status" value="1"/>
</dbReference>
<keyword evidence="4" id="KW-1185">Reference proteome</keyword>
<comment type="caution">
    <text evidence="3">The sequence shown here is derived from an EMBL/GenBank/DDBJ whole genome shotgun (WGS) entry which is preliminary data.</text>
</comment>
<dbReference type="AlphaFoldDB" id="A0A4Z0Y922"/>
<feature type="region of interest" description="Disordered" evidence="1">
    <location>
        <begin position="500"/>
        <end position="524"/>
    </location>
</feature>
<dbReference type="InterPro" id="IPR021264">
    <property type="entry name" value="AFUB_079030/YDR124W-like"/>
</dbReference>
<evidence type="ECO:0000313" key="3">
    <source>
        <dbReference type="EMBL" id="TGJ79427.1"/>
    </source>
</evidence>
<dbReference type="Proteomes" id="UP000297716">
    <property type="component" value="Unassembled WGS sequence"/>
</dbReference>
<dbReference type="PANTHER" id="PTHR36102">
    <property type="entry name" value="CHROMOSOME 10, WHOLE GENOME SHOTGUN SEQUENCE"/>
    <property type="match status" value="1"/>
</dbReference>
<feature type="region of interest" description="Disordered" evidence="1">
    <location>
        <begin position="323"/>
        <end position="389"/>
    </location>
</feature>
<evidence type="ECO:0000259" key="2">
    <source>
        <dbReference type="Pfam" id="PF11001"/>
    </source>
</evidence>
<name>A0A4Z0Y922_9PEZI</name>
<protein>
    <recommendedName>
        <fullName evidence="2">Subtelomeric hrmA-associated cluster protein AFUB-079030/YDR124W-like helical bundle domain-containing protein</fullName>
    </recommendedName>
</protein>
<dbReference type="EMBL" id="SKBN01000288">
    <property type="protein sequence ID" value="TGJ79427.1"/>
    <property type="molecule type" value="Genomic_DNA"/>
</dbReference>
<sequence>MMAVFQSPQKREARLGGLRELCQIPGNTFFVAAEENGRVICLSTPVGSSQLDHERFFDKMGFLNEVNRIQQANSQSFNEAELGFNAEISTCVPEARARAHGRQHYANGAVDNYADDGIPKSKKRLRAGSKQPGVPSRQDSISMVTIQQPKRGIRISDTDAVYAFYDHNLKCCQQTACKIIAKAWVKAVAPKKQSTHPYTRGHLSRPDWWPKTYRKFGEDEHKNLRHKEPDHLGKEERVYLLCHILRMLVEPQHKQHHAIRKVNLNLSTLEAVTFEALSSFFNDKESRGNAIKKPLLKEVFKIARQEARYLDGEMNGNTEVFVTSVSDSDANKEPASDSDDDEDLDRKFTPTSSSASSVEPNGPPIMMSQVETGEHSETSHFPGHGFPENVSIRTAHYSHPGFEPELSERPSYVEAPGIGSQVPSYSHSHLGLPDMYPSPQGTSRRSSVFNSPSDYGSPATPVAYSAWPATNTPGNPSLYGFAPQLPSVQAFGGQITQGPQYTGPSLDGLPRQSTDAHHGDMFPSRTVGQCVMSHQPSYPNYVADGTSVKTEGGHHPSNPQ</sequence>
<feature type="region of interest" description="Disordered" evidence="1">
    <location>
        <begin position="108"/>
        <end position="139"/>
    </location>
</feature>
<feature type="domain" description="Subtelomeric hrmA-associated cluster protein AFUB-079030/YDR124W-like helical bundle" evidence="2">
    <location>
        <begin position="154"/>
        <end position="304"/>
    </location>
</feature>
<dbReference type="InterPro" id="IPR047092">
    <property type="entry name" value="AFUB_07903/YDR124W-like_hel"/>
</dbReference>
<evidence type="ECO:0000313" key="4">
    <source>
        <dbReference type="Proteomes" id="UP000297716"/>
    </source>
</evidence>